<comment type="caution">
    <text evidence="1">The sequence shown here is derived from an EMBL/GenBank/DDBJ whole genome shotgun (WGS) entry which is preliminary data.</text>
</comment>
<sequence>MGYADQLRAMIKELRERPEIFENPDADQLESNKQTVDLMLKALEAIAGRDYWKRVFDAAEMPNGVGDWEKSPRKTARAYKRILATMLETQDMGKIIGLLEIKVPIQ</sequence>
<proteinExistence type="predicted"/>
<dbReference type="EMBL" id="WUML01000055">
    <property type="protein sequence ID" value="MXO03086.1"/>
    <property type="molecule type" value="Genomic_DNA"/>
</dbReference>
<gene>
    <name evidence="1" type="ORF">GR156_22625</name>
</gene>
<dbReference type="AlphaFoldDB" id="A0A6N8TLE6"/>
<name>A0A6N8TLE6_SHIZO</name>
<dbReference type="RefSeq" id="WP_160788226.1">
    <property type="nucleotide sequence ID" value="NZ_JBHSTY010000056.1"/>
</dbReference>
<protein>
    <submittedName>
        <fullName evidence="1">Uncharacterized protein</fullName>
    </submittedName>
</protein>
<organism evidence="1 2">
    <name type="scientific">Shinella zoogloeoides</name>
    <name type="common">Crabtreella saccharophila</name>
    <dbReference type="NCBI Taxonomy" id="352475"/>
    <lineage>
        <taxon>Bacteria</taxon>
        <taxon>Pseudomonadati</taxon>
        <taxon>Pseudomonadota</taxon>
        <taxon>Alphaproteobacteria</taxon>
        <taxon>Hyphomicrobiales</taxon>
        <taxon>Rhizobiaceae</taxon>
        <taxon>Shinella</taxon>
    </lineage>
</organism>
<dbReference type="Proteomes" id="UP000440304">
    <property type="component" value="Unassembled WGS sequence"/>
</dbReference>
<accession>A0A6N8TLE6</accession>
<evidence type="ECO:0000313" key="2">
    <source>
        <dbReference type="Proteomes" id="UP000440304"/>
    </source>
</evidence>
<evidence type="ECO:0000313" key="1">
    <source>
        <dbReference type="EMBL" id="MXO03086.1"/>
    </source>
</evidence>
<reference evidence="1 2" key="1">
    <citation type="submission" date="2019-12" db="EMBL/GenBank/DDBJ databases">
        <title>Shinella granuli gen. nov., sp. nov., and proposal of the reclassification of Zoogloea ramigera ATCC 19623 as Shinella zoogloeoides sp. nov.</title>
        <authorList>
            <person name="Gao J."/>
        </authorList>
    </citation>
    <scope>NUCLEOTIDE SEQUENCE [LARGE SCALE GENOMIC DNA]</scope>
    <source>
        <strain evidence="1 2">DSM 287</strain>
    </source>
</reference>